<dbReference type="InterPro" id="IPR002110">
    <property type="entry name" value="Ankyrin_rpt"/>
</dbReference>
<dbReference type="PROSITE" id="PS50297">
    <property type="entry name" value="ANK_REP_REGION"/>
    <property type="match status" value="1"/>
</dbReference>
<dbReference type="PANTHER" id="PTHR10039:SF16">
    <property type="entry name" value="GPI INOSITOL-DEACYLASE"/>
    <property type="match status" value="1"/>
</dbReference>
<sequence>MSDPNNYTIGWICALHVEYIAAQEFLDEEHEAPHFVAPNDTNDYTLGAIGQHNIVIAAKIVDMKPATVQCDIETHVHQYLENDENLMTIDADVKADIKISVLNGALGSFRWVQLSLEHMSIQRTKSSLYQALQALPGNLQDIYEAILDKISLADRKLAVVFEESYTSIDDYNLLISSRIIPRISNGLIELDNDQANLAHSSIKEFLTSDWIRGSKVRYFALDPGAAHKNVMRKCVSYLCCLIKDRPLLERLINQLFHTERLHQKGNFGFWVQILIPDADPEDIATTQPLYYAASFGLVPVVKAILGSLTNLEIDSPGGRYGSTHLFVACWRRQYEVVKLLLEAGANTNVVDPSSGHTIFSFAMEYDDHLEDLLTEYASHNSLTETSYPTIGPVYINLVEVALAKESTVTAWRTIRVSRQVHAQHRFRLVETCGCRGEPPVEESRVIDINIRRATLIPIYADPVDKEGKTPPLEIVLEDKASSYRFLFMDLSSIFLFQQAFMDFKVAESFME</sequence>
<dbReference type="InterPro" id="IPR035994">
    <property type="entry name" value="Nucleoside_phosphorylase_sf"/>
</dbReference>
<dbReference type="Gene3D" id="3.40.50.1580">
    <property type="entry name" value="Nucleoside phosphorylase domain"/>
    <property type="match status" value="1"/>
</dbReference>
<dbReference type="Proteomes" id="UP001163105">
    <property type="component" value="Unassembled WGS sequence"/>
</dbReference>
<dbReference type="InterPro" id="IPR036770">
    <property type="entry name" value="Ankyrin_rpt-contain_sf"/>
</dbReference>
<evidence type="ECO:0000313" key="2">
    <source>
        <dbReference type="EMBL" id="KAJ6439249.1"/>
    </source>
</evidence>
<keyword evidence="3" id="KW-1185">Reference proteome</keyword>
<keyword evidence="1" id="KW-0040">ANK repeat</keyword>
<accession>A0AB34FKK9</accession>
<feature type="repeat" description="ANK" evidence="1">
    <location>
        <begin position="320"/>
        <end position="352"/>
    </location>
</feature>
<organism evidence="2 3">
    <name type="scientific">Purpureocillium lavendulum</name>
    <dbReference type="NCBI Taxonomy" id="1247861"/>
    <lineage>
        <taxon>Eukaryota</taxon>
        <taxon>Fungi</taxon>
        <taxon>Dikarya</taxon>
        <taxon>Ascomycota</taxon>
        <taxon>Pezizomycotina</taxon>
        <taxon>Sordariomycetes</taxon>
        <taxon>Hypocreomycetidae</taxon>
        <taxon>Hypocreales</taxon>
        <taxon>Ophiocordycipitaceae</taxon>
        <taxon>Purpureocillium</taxon>
    </lineage>
</organism>
<dbReference type="Gene3D" id="1.25.40.20">
    <property type="entry name" value="Ankyrin repeat-containing domain"/>
    <property type="match status" value="1"/>
</dbReference>
<gene>
    <name evidence="2" type="ORF">O9K51_08661</name>
</gene>
<comment type="caution">
    <text evidence="2">The sequence shown here is derived from an EMBL/GenBank/DDBJ whole genome shotgun (WGS) entry which is preliminary data.</text>
</comment>
<evidence type="ECO:0000313" key="3">
    <source>
        <dbReference type="Proteomes" id="UP001163105"/>
    </source>
</evidence>
<dbReference type="GO" id="GO:0003824">
    <property type="term" value="F:catalytic activity"/>
    <property type="evidence" value="ECO:0007669"/>
    <property type="project" value="InterPro"/>
</dbReference>
<name>A0AB34FKK9_9HYPO</name>
<dbReference type="Pfam" id="PF12796">
    <property type="entry name" value="Ank_2"/>
    <property type="match status" value="1"/>
</dbReference>
<reference evidence="2" key="1">
    <citation type="submission" date="2023-01" db="EMBL/GenBank/DDBJ databases">
        <title>The growth and conidiation of Purpureocillium lavendulum are regulated by nitrogen source and histone H3K14 acetylation.</title>
        <authorList>
            <person name="Tang P."/>
            <person name="Han J."/>
            <person name="Zhang C."/>
            <person name="Tang P."/>
            <person name="Qi F."/>
            <person name="Zhang K."/>
            <person name="Liang L."/>
        </authorList>
    </citation>
    <scope>NUCLEOTIDE SEQUENCE</scope>
    <source>
        <strain evidence="2">YMF1.00683</strain>
    </source>
</reference>
<dbReference type="EMBL" id="JAQHRD010000007">
    <property type="protein sequence ID" value="KAJ6439249.1"/>
    <property type="molecule type" value="Genomic_DNA"/>
</dbReference>
<dbReference type="GO" id="GO:0009116">
    <property type="term" value="P:nucleoside metabolic process"/>
    <property type="evidence" value="ECO:0007669"/>
    <property type="project" value="InterPro"/>
</dbReference>
<dbReference type="SMART" id="SM00248">
    <property type="entry name" value="ANK"/>
    <property type="match status" value="2"/>
</dbReference>
<dbReference type="SUPFAM" id="SSF48403">
    <property type="entry name" value="Ankyrin repeat"/>
    <property type="match status" value="1"/>
</dbReference>
<dbReference type="AlphaFoldDB" id="A0AB34FKK9"/>
<dbReference type="PANTHER" id="PTHR10039">
    <property type="entry name" value="AMELOGENIN"/>
    <property type="match status" value="1"/>
</dbReference>
<dbReference type="PROSITE" id="PS50088">
    <property type="entry name" value="ANK_REPEAT"/>
    <property type="match status" value="1"/>
</dbReference>
<evidence type="ECO:0000256" key="1">
    <source>
        <dbReference type="PROSITE-ProRule" id="PRU00023"/>
    </source>
</evidence>
<protein>
    <submittedName>
        <fullName evidence="2">Ankyrin repeat-containing domain protein</fullName>
    </submittedName>
</protein>
<proteinExistence type="predicted"/>